<protein>
    <recommendedName>
        <fullName evidence="1">LysM domain-containing protein</fullName>
    </recommendedName>
</protein>
<keyword evidence="3" id="KW-1185">Reference proteome</keyword>
<dbReference type="Proteomes" id="UP000019140">
    <property type="component" value="Unassembled WGS sequence"/>
</dbReference>
<dbReference type="InterPro" id="IPR036779">
    <property type="entry name" value="LysM_dom_sf"/>
</dbReference>
<dbReference type="SMART" id="SM00257">
    <property type="entry name" value="LysM"/>
    <property type="match status" value="1"/>
</dbReference>
<reference evidence="2 3" key="1">
    <citation type="journal article" date="2014" name="Nature">
        <title>An environmental bacterial taxon with a large and distinct metabolic repertoire.</title>
        <authorList>
            <person name="Wilson M.C."/>
            <person name="Mori T."/>
            <person name="Ruckert C."/>
            <person name="Uria A.R."/>
            <person name="Helf M.J."/>
            <person name="Takada K."/>
            <person name="Gernert C."/>
            <person name="Steffens U.A."/>
            <person name="Heycke N."/>
            <person name="Schmitt S."/>
            <person name="Rinke C."/>
            <person name="Helfrich E.J."/>
            <person name="Brachmann A.O."/>
            <person name="Gurgui C."/>
            <person name="Wakimoto T."/>
            <person name="Kracht M."/>
            <person name="Crusemann M."/>
            <person name="Hentschel U."/>
            <person name="Abe I."/>
            <person name="Matsunaga S."/>
            <person name="Kalinowski J."/>
            <person name="Takeyama H."/>
            <person name="Piel J."/>
        </authorList>
    </citation>
    <scope>NUCLEOTIDE SEQUENCE [LARGE SCALE GENOMIC DNA]</scope>
    <source>
        <strain evidence="3">TSY2</strain>
    </source>
</reference>
<evidence type="ECO:0000313" key="2">
    <source>
        <dbReference type="EMBL" id="ETX05493.1"/>
    </source>
</evidence>
<dbReference type="CDD" id="cd00118">
    <property type="entry name" value="LysM"/>
    <property type="match status" value="1"/>
</dbReference>
<dbReference type="AlphaFoldDB" id="W4M5P2"/>
<name>W4M5P2_9BACT</name>
<dbReference type="InterPro" id="IPR018392">
    <property type="entry name" value="LysM"/>
</dbReference>
<dbReference type="InterPro" id="IPR045361">
    <property type="entry name" value="CIS_tube_prot_N"/>
</dbReference>
<sequence>MAVVNSMAAWQALGVGSGNSGSLQKLEIKYETKHNDRGKILKRKSFYVLFNPSEISYSKSVSWESKPIADKGWASQAMRQDFQSSEPETLSITLFFDTYESRQSSGILHSFGIPANPLMPAPQTTNVKVYTEKVAELARISRELHRPPRCALWWGKFRLFEGVLTGLEQTFTLFMPDGTPVRAELGCTFTEFNTLAKLKDRELQSSDVAKTVVVQRTDTLQSIAAAEYNDASLWRHIAKANGIINPRAVKPGARLIIPQLRV</sequence>
<dbReference type="HOGENOM" id="CLU_075813_1_1_7"/>
<dbReference type="PROSITE" id="PS51782">
    <property type="entry name" value="LYSM"/>
    <property type="match status" value="1"/>
</dbReference>
<dbReference type="Pfam" id="PF01476">
    <property type="entry name" value="LysM"/>
    <property type="match status" value="1"/>
</dbReference>
<organism evidence="2 3">
    <name type="scientific">Candidatus Entotheonella gemina</name>
    <dbReference type="NCBI Taxonomy" id="1429439"/>
    <lineage>
        <taxon>Bacteria</taxon>
        <taxon>Pseudomonadati</taxon>
        <taxon>Nitrospinota/Tectimicrobiota group</taxon>
        <taxon>Candidatus Tectimicrobiota</taxon>
        <taxon>Candidatus Entotheonellia</taxon>
        <taxon>Candidatus Entotheonellales</taxon>
        <taxon>Candidatus Entotheonellaceae</taxon>
        <taxon>Candidatus Entotheonella</taxon>
    </lineage>
</organism>
<evidence type="ECO:0000259" key="1">
    <source>
        <dbReference type="PROSITE" id="PS51782"/>
    </source>
</evidence>
<feature type="domain" description="LysM" evidence="1">
    <location>
        <begin position="210"/>
        <end position="257"/>
    </location>
</feature>
<dbReference type="Gene3D" id="3.10.350.10">
    <property type="entry name" value="LysM domain"/>
    <property type="match status" value="1"/>
</dbReference>
<proteinExistence type="predicted"/>
<dbReference type="Pfam" id="PF19266">
    <property type="entry name" value="CIS_tube"/>
    <property type="match status" value="1"/>
</dbReference>
<comment type="caution">
    <text evidence="2">The sequence shown here is derived from an EMBL/GenBank/DDBJ whole genome shotgun (WGS) entry which is preliminary data.</text>
</comment>
<evidence type="ECO:0000313" key="3">
    <source>
        <dbReference type="Proteomes" id="UP000019140"/>
    </source>
</evidence>
<gene>
    <name evidence="2" type="ORF">ETSY2_22620</name>
</gene>
<dbReference type="EMBL" id="AZHX01000943">
    <property type="protein sequence ID" value="ETX05493.1"/>
    <property type="molecule type" value="Genomic_DNA"/>
</dbReference>
<dbReference type="PATRIC" id="fig|1429439.4.peg.3845"/>
<accession>W4M5P2</accession>